<dbReference type="PATRIC" id="fig|1747903.4.peg.1446"/>
<accession>A0A1A7BYV2</accession>
<dbReference type="NCBIfam" id="TIGR00684">
    <property type="entry name" value="narJ"/>
    <property type="match status" value="1"/>
</dbReference>
<reference evidence="2 3" key="1">
    <citation type="submission" date="2016-04" db="EMBL/GenBank/DDBJ databases">
        <title>Draft genome sequence of Janthinobacterium psychrotolerans sp. nov., isolated from freshwater sediments in Denmark.</title>
        <authorList>
            <person name="Gong X."/>
            <person name="Skrivergaard S."/>
            <person name="Korsgaard B.S."/>
            <person name="Schreiber L."/>
            <person name="Marshall I.P."/>
            <person name="Finster K."/>
            <person name="Schramm A."/>
        </authorList>
    </citation>
    <scope>NUCLEOTIDE SEQUENCE [LARGE SCALE GENOMIC DNA]</scope>
    <source>
        <strain evidence="2 3">S3-2</strain>
    </source>
</reference>
<dbReference type="InterPro" id="IPR020945">
    <property type="entry name" value="DMSO/NO3_reduct_chaperone"/>
</dbReference>
<dbReference type="RefSeq" id="WP_065309443.1">
    <property type="nucleotide sequence ID" value="NZ_LOCQ01000059.1"/>
</dbReference>
<keyword evidence="3" id="KW-1185">Reference proteome</keyword>
<protein>
    <submittedName>
        <fullName evidence="2">Nitrate reductase delta subunit</fullName>
    </submittedName>
</protein>
<gene>
    <name evidence="2" type="ORF">ASR47_1004189</name>
</gene>
<proteinExistence type="predicted"/>
<evidence type="ECO:0000313" key="3">
    <source>
        <dbReference type="Proteomes" id="UP000092713"/>
    </source>
</evidence>
<dbReference type="Gene3D" id="1.10.3480.10">
    <property type="entry name" value="TorD-like"/>
    <property type="match status" value="1"/>
</dbReference>
<keyword evidence="1" id="KW-0534">Nitrate assimilation</keyword>
<dbReference type="STRING" id="1747903.ASR47_1004189"/>
<dbReference type="PANTHER" id="PTHR43680">
    <property type="entry name" value="NITRATE REDUCTASE MOLYBDENUM COFACTOR ASSEMBLY CHAPERONE"/>
    <property type="match status" value="1"/>
</dbReference>
<organism evidence="2 3">
    <name type="scientific">Janthinobacterium psychrotolerans</name>
    <dbReference type="NCBI Taxonomy" id="1747903"/>
    <lineage>
        <taxon>Bacteria</taxon>
        <taxon>Pseudomonadati</taxon>
        <taxon>Pseudomonadota</taxon>
        <taxon>Betaproteobacteria</taxon>
        <taxon>Burkholderiales</taxon>
        <taxon>Oxalobacteraceae</taxon>
        <taxon>Janthinobacterium</taxon>
    </lineage>
</organism>
<evidence type="ECO:0000313" key="2">
    <source>
        <dbReference type="EMBL" id="OBV37914.1"/>
    </source>
</evidence>
<dbReference type="GO" id="GO:0051082">
    <property type="term" value="F:unfolded protein binding"/>
    <property type="evidence" value="ECO:0007669"/>
    <property type="project" value="InterPro"/>
</dbReference>
<dbReference type="AlphaFoldDB" id="A0A1A7BYV2"/>
<dbReference type="GO" id="GO:0051131">
    <property type="term" value="P:chaperone-mediated protein complex assembly"/>
    <property type="evidence" value="ECO:0007669"/>
    <property type="project" value="InterPro"/>
</dbReference>
<dbReference type="InterPro" id="IPR036411">
    <property type="entry name" value="TorD-like_sf"/>
</dbReference>
<dbReference type="InterPro" id="IPR003765">
    <property type="entry name" value="NO3_reductase_chaperone_NarJ"/>
</dbReference>
<dbReference type="GO" id="GO:0042128">
    <property type="term" value="P:nitrate assimilation"/>
    <property type="evidence" value="ECO:0007669"/>
    <property type="project" value="UniProtKB-KW"/>
</dbReference>
<dbReference type="GO" id="GO:0016530">
    <property type="term" value="F:metallochaperone activity"/>
    <property type="evidence" value="ECO:0007669"/>
    <property type="project" value="TreeGrafter"/>
</dbReference>
<dbReference type="EMBL" id="LOCQ01000059">
    <property type="protein sequence ID" value="OBV37914.1"/>
    <property type="molecule type" value="Genomic_DNA"/>
</dbReference>
<comment type="caution">
    <text evidence="2">The sequence shown here is derived from an EMBL/GenBank/DDBJ whole genome shotgun (WGS) entry which is preliminary data.</text>
</comment>
<dbReference type="Proteomes" id="UP000092713">
    <property type="component" value="Unassembled WGS sequence"/>
</dbReference>
<dbReference type="SUPFAM" id="SSF89155">
    <property type="entry name" value="TorD-like"/>
    <property type="match status" value="1"/>
</dbReference>
<evidence type="ECO:0000256" key="1">
    <source>
        <dbReference type="ARBA" id="ARBA00023063"/>
    </source>
</evidence>
<dbReference type="Pfam" id="PF02613">
    <property type="entry name" value="Nitrate_red_del"/>
    <property type="match status" value="1"/>
</dbReference>
<dbReference type="PANTHER" id="PTHR43680:SF2">
    <property type="entry name" value="NITRATE REDUCTASE MOLYBDENUM COFACTOR ASSEMBLY CHAPERONE NARJ"/>
    <property type="match status" value="1"/>
</dbReference>
<sequence length="229" mass="25151">MSDSLNTMRGYQVLSALLLYPEPELQQELPAIEGLLMETLPAWHAALQPLLAHLQATALIDLQQQYVMTFDRNPSQSLHLFEHIHGESRDRGQAMVDLLAEYSRHGLQMVGDDLPDYVPLFLEFLSQQDPSEAERLLGDAIHVLAYIGRKLRANGSSYACVFDLLQTLTPVQAEELSEPPVRDMDEALETFGPGADGIEPLLKPGGMAGAGLGGTQPVNFYPKAAAPHH</sequence>
<name>A0A1A7BYV2_9BURK</name>